<evidence type="ECO:0000313" key="1">
    <source>
        <dbReference type="EMBL" id="GAH41188.1"/>
    </source>
</evidence>
<comment type="caution">
    <text evidence="1">The sequence shown here is derived from an EMBL/GenBank/DDBJ whole genome shotgun (WGS) entry which is preliminary data.</text>
</comment>
<accession>X1H7A4</accession>
<dbReference type="AlphaFoldDB" id="X1H7A4"/>
<sequence>MTTIVDSVHLQPLEKTIRELQTPLFLINGKLERIDWSQDLRHIFRFIEIISDLAKRSIPENIFVEAFIQFQYLSDLLLESHSGDNSFNNNDMLAYFLALLDNTLAYYGRELQQKLLHRILRFWGVDRDIGVYTRKITQAKKMLENAKLLRNDSENV</sequence>
<proteinExistence type="predicted"/>
<reference evidence="1" key="1">
    <citation type="journal article" date="2014" name="Front. Microbiol.">
        <title>High frequency of phylogenetically diverse reductive dehalogenase-homologous genes in deep subseafloor sedimentary metagenomes.</title>
        <authorList>
            <person name="Kawai M."/>
            <person name="Futagami T."/>
            <person name="Toyoda A."/>
            <person name="Takaki Y."/>
            <person name="Nishi S."/>
            <person name="Hori S."/>
            <person name="Arai W."/>
            <person name="Tsubouchi T."/>
            <person name="Morono Y."/>
            <person name="Uchiyama I."/>
            <person name="Ito T."/>
            <person name="Fujiyama A."/>
            <person name="Inagaki F."/>
            <person name="Takami H."/>
        </authorList>
    </citation>
    <scope>NUCLEOTIDE SEQUENCE</scope>
    <source>
        <strain evidence="1">Expedition CK06-06</strain>
    </source>
</reference>
<protein>
    <submittedName>
        <fullName evidence="1">Uncharacterized protein</fullName>
    </submittedName>
</protein>
<organism evidence="1">
    <name type="scientific">marine sediment metagenome</name>
    <dbReference type="NCBI Taxonomy" id="412755"/>
    <lineage>
        <taxon>unclassified sequences</taxon>
        <taxon>metagenomes</taxon>
        <taxon>ecological metagenomes</taxon>
    </lineage>
</organism>
<dbReference type="EMBL" id="BARU01012440">
    <property type="protein sequence ID" value="GAH41188.1"/>
    <property type="molecule type" value="Genomic_DNA"/>
</dbReference>
<gene>
    <name evidence="1" type="ORF">S03H2_22939</name>
</gene>
<name>X1H7A4_9ZZZZ</name>
<feature type="non-terminal residue" evidence="1">
    <location>
        <position position="156"/>
    </location>
</feature>